<dbReference type="RefSeq" id="WP_151567227.1">
    <property type="nucleotide sequence ID" value="NZ_WBMT01000022.1"/>
</dbReference>
<evidence type="ECO:0008006" key="3">
    <source>
        <dbReference type="Google" id="ProtNLM"/>
    </source>
</evidence>
<name>A0A6H9YB17_9ACTN</name>
<comment type="caution">
    <text evidence="1">The sequence shown here is derived from an EMBL/GenBank/DDBJ whole genome shotgun (WGS) entry which is preliminary data.</text>
</comment>
<evidence type="ECO:0000313" key="2">
    <source>
        <dbReference type="Proteomes" id="UP000468735"/>
    </source>
</evidence>
<reference evidence="1 2" key="1">
    <citation type="submission" date="2019-09" db="EMBL/GenBank/DDBJ databases">
        <title>Actinomadura physcomitrii sp. nov., a novel actinomycete isolated from moss [Physcomitrium sphaericum (Ludw) Fuernr].</title>
        <authorList>
            <person name="Zhuang X."/>
            <person name="Liu C."/>
        </authorList>
    </citation>
    <scope>NUCLEOTIDE SEQUENCE [LARGE SCALE GENOMIC DNA]</scope>
    <source>
        <strain evidence="1 2">HMC1</strain>
    </source>
</reference>
<keyword evidence="2" id="KW-1185">Reference proteome</keyword>
<gene>
    <name evidence="1" type="ORF">F8566_38555</name>
</gene>
<dbReference type="AlphaFoldDB" id="A0A6H9YB17"/>
<dbReference type="InterPro" id="IPR045864">
    <property type="entry name" value="aa-tRNA-synth_II/BPL/LPL"/>
</dbReference>
<organism evidence="1 2">
    <name type="scientific">Actinomadura rudentiformis</name>
    <dbReference type="NCBI Taxonomy" id="359158"/>
    <lineage>
        <taxon>Bacteria</taxon>
        <taxon>Bacillati</taxon>
        <taxon>Actinomycetota</taxon>
        <taxon>Actinomycetes</taxon>
        <taxon>Streptosporangiales</taxon>
        <taxon>Thermomonosporaceae</taxon>
        <taxon>Actinomadura</taxon>
    </lineage>
</organism>
<evidence type="ECO:0000313" key="1">
    <source>
        <dbReference type="EMBL" id="KAB2342451.1"/>
    </source>
</evidence>
<dbReference type="Proteomes" id="UP000468735">
    <property type="component" value="Unassembled WGS sequence"/>
</dbReference>
<dbReference type="EMBL" id="WBMT01000022">
    <property type="protein sequence ID" value="KAB2342451.1"/>
    <property type="molecule type" value="Genomic_DNA"/>
</dbReference>
<sequence length="294" mass="31476">MTSPTTEVRSPGARTAWDTGLKVQDGLATLGPDALALRSALDARFAAWGEAGGARAMAYPPLMTAVDLAKVDYFANFPHLGMLAGGLSREAIEAGYPGEVPVDSVPGGRLAPAAHVLPPAACYGVYFDLAGERLDGGARRVTTVANCFRREDHFDGLRRLRGFTMREIVCVGDRDSVLAHLEHFKQKVLDHVAALGLPLEVEAATDPFFDPNGARALSQKLFPVKEEFVYGGSLAIASVNFHRNFFGERCDIGTGDGEPAYTGCVAFGLERWLSALGDHFGEDPAALLQRITDV</sequence>
<accession>A0A6H9YB17</accession>
<protein>
    <recommendedName>
        <fullName evidence="3">Aminoacyl-transfer RNA synthetases class-II family profile domain-containing protein</fullName>
    </recommendedName>
</protein>
<dbReference type="Gene3D" id="3.30.930.10">
    <property type="entry name" value="Bira Bifunctional Protein, Domain 2"/>
    <property type="match status" value="1"/>
</dbReference>
<dbReference type="OrthoDB" id="583154at2"/>
<dbReference type="SUPFAM" id="SSF55681">
    <property type="entry name" value="Class II aaRS and biotin synthetases"/>
    <property type="match status" value="1"/>
</dbReference>
<proteinExistence type="predicted"/>